<dbReference type="Proteomes" id="UP000251993">
    <property type="component" value="Chromosome"/>
</dbReference>
<dbReference type="GO" id="GO:0046872">
    <property type="term" value="F:metal ion binding"/>
    <property type="evidence" value="ECO:0007669"/>
    <property type="project" value="InterPro"/>
</dbReference>
<sequence length="143" mass="15624">MENTFIKASKRVGYTLLGLFLAFVVYANLEPAPMHSYVKPISMTIFKVDGLTSPEQVNSVKEKVSLHNGVTACGANPVSELVSITFDPDQTSEGSLRKLVGNITGRPVQAAVFKIDGPPSPQCPVPQEYIMAFEKVKYALCFR</sequence>
<dbReference type="InterPro" id="IPR006121">
    <property type="entry name" value="HMA_dom"/>
</dbReference>
<keyword evidence="1" id="KW-0812">Transmembrane</keyword>
<dbReference type="SUPFAM" id="SSF55008">
    <property type="entry name" value="HMA, heavy metal-associated domain"/>
    <property type="match status" value="1"/>
</dbReference>
<evidence type="ECO:0000313" key="4">
    <source>
        <dbReference type="Proteomes" id="UP000251993"/>
    </source>
</evidence>
<dbReference type="Gene3D" id="3.30.70.100">
    <property type="match status" value="1"/>
</dbReference>
<protein>
    <recommendedName>
        <fullName evidence="2">HMA domain-containing protein</fullName>
    </recommendedName>
</protein>
<keyword evidence="1" id="KW-0472">Membrane</keyword>
<dbReference type="RefSeq" id="WP_114065656.1">
    <property type="nucleotide sequence ID" value="NZ_CP030850.1"/>
</dbReference>
<evidence type="ECO:0000256" key="1">
    <source>
        <dbReference type="SAM" id="Phobius"/>
    </source>
</evidence>
<gene>
    <name evidence="3" type="ORF">DR864_03525</name>
</gene>
<name>A0A344TDZ8_9BACT</name>
<evidence type="ECO:0000313" key="3">
    <source>
        <dbReference type="EMBL" id="AXE16869.1"/>
    </source>
</evidence>
<feature type="domain" description="HMA" evidence="2">
    <location>
        <begin position="42"/>
        <end position="108"/>
    </location>
</feature>
<evidence type="ECO:0000259" key="2">
    <source>
        <dbReference type="PROSITE" id="PS50846"/>
    </source>
</evidence>
<dbReference type="AlphaFoldDB" id="A0A344TDZ8"/>
<feature type="transmembrane region" description="Helical" evidence="1">
    <location>
        <begin position="12"/>
        <end position="29"/>
    </location>
</feature>
<keyword evidence="4" id="KW-1185">Reference proteome</keyword>
<proteinExistence type="predicted"/>
<dbReference type="PROSITE" id="PS50846">
    <property type="entry name" value="HMA_2"/>
    <property type="match status" value="1"/>
</dbReference>
<reference evidence="3 4" key="1">
    <citation type="submission" date="2018-07" db="EMBL/GenBank/DDBJ databases">
        <title>Genome sequencing of Runella.</title>
        <authorList>
            <person name="Baek M.-G."/>
            <person name="Yi H."/>
        </authorList>
    </citation>
    <scope>NUCLEOTIDE SEQUENCE [LARGE SCALE GENOMIC DNA]</scope>
    <source>
        <strain evidence="3 4">HYN0085</strain>
    </source>
</reference>
<dbReference type="EMBL" id="CP030850">
    <property type="protein sequence ID" value="AXE16869.1"/>
    <property type="molecule type" value="Genomic_DNA"/>
</dbReference>
<organism evidence="3 4">
    <name type="scientific">Runella rosea</name>
    <dbReference type="NCBI Taxonomy" id="2259595"/>
    <lineage>
        <taxon>Bacteria</taxon>
        <taxon>Pseudomonadati</taxon>
        <taxon>Bacteroidota</taxon>
        <taxon>Cytophagia</taxon>
        <taxon>Cytophagales</taxon>
        <taxon>Spirosomataceae</taxon>
        <taxon>Runella</taxon>
    </lineage>
</organism>
<dbReference type="OrthoDB" id="954941at2"/>
<accession>A0A344TDZ8</accession>
<dbReference type="KEGG" id="run:DR864_03525"/>
<keyword evidence="1" id="KW-1133">Transmembrane helix</keyword>
<dbReference type="InterPro" id="IPR036163">
    <property type="entry name" value="HMA_dom_sf"/>
</dbReference>